<keyword evidence="6 7" id="KW-0472">Membrane</keyword>
<protein>
    <submittedName>
        <fullName evidence="8">Uncharacterized protein</fullName>
    </submittedName>
</protein>
<feature type="transmembrane region" description="Helical" evidence="7">
    <location>
        <begin position="203"/>
        <end position="222"/>
    </location>
</feature>
<dbReference type="EMBL" id="OA882815">
    <property type="protein sequence ID" value="CAD7277040.1"/>
    <property type="molecule type" value="Genomic_DNA"/>
</dbReference>
<dbReference type="SUPFAM" id="SSF103481">
    <property type="entry name" value="Multidrug resistance efflux transporter EmrE"/>
    <property type="match status" value="1"/>
</dbReference>
<organism evidence="8">
    <name type="scientific">Notodromas monacha</name>
    <dbReference type="NCBI Taxonomy" id="399045"/>
    <lineage>
        <taxon>Eukaryota</taxon>
        <taxon>Metazoa</taxon>
        <taxon>Ecdysozoa</taxon>
        <taxon>Arthropoda</taxon>
        <taxon>Crustacea</taxon>
        <taxon>Oligostraca</taxon>
        <taxon>Ostracoda</taxon>
        <taxon>Podocopa</taxon>
        <taxon>Podocopida</taxon>
        <taxon>Cypridocopina</taxon>
        <taxon>Cypridoidea</taxon>
        <taxon>Cyprididae</taxon>
        <taxon>Notodromas</taxon>
    </lineage>
</organism>
<feature type="transmembrane region" description="Helical" evidence="7">
    <location>
        <begin position="304"/>
        <end position="324"/>
    </location>
</feature>
<evidence type="ECO:0000256" key="5">
    <source>
        <dbReference type="ARBA" id="ARBA00022989"/>
    </source>
</evidence>
<dbReference type="GO" id="GO:0000139">
    <property type="term" value="C:Golgi membrane"/>
    <property type="evidence" value="ECO:0007669"/>
    <property type="project" value="InterPro"/>
</dbReference>
<proteinExistence type="inferred from homology"/>
<dbReference type="Pfam" id="PF04142">
    <property type="entry name" value="Nuc_sug_transp"/>
    <property type="match status" value="1"/>
</dbReference>
<dbReference type="EMBL" id="CAJPEX010000778">
    <property type="protein sequence ID" value="CAG0917192.1"/>
    <property type="molecule type" value="Genomic_DNA"/>
</dbReference>
<feature type="transmembrane region" description="Helical" evidence="7">
    <location>
        <begin position="234"/>
        <end position="255"/>
    </location>
</feature>
<name>A0A7R9GDH2_9CRUS</name>
<comment type="subcellular location">
    <subcellularLocation>
        <location evidence="1">Membrane</location>
        <topology evidence="1">Multi-pass membrane protein</topology>
    </subcellularLocation>
</comment>
<reference evidence="8" key="1">
    <citation type="submission" date="2020-11" db="EMBL/GenBank/DDBJ databases">
        <authorList>
            <person name="Tran Van P."/>
        </authorList>
    </citation>
    <scope>NUCLEOTIDE SEQUENCE</scope>
</reference>
<dbReference type="PANTHER" id="PTHR10231">
    <property type="entry name" value="NUCLEOTIDE-SUGAR TRANSMEMBRANE TRANSPORTER"/>
    <property type="match status" value="1"/>
</dbReference>
<keyword evidence="9" id="KW-1185">Reference proteome</keyword>
<keyword evidence="4 7" id="KW-0812">Transmembrane</keyword>
<dbReference type="AlphaFoldDB" id="A0A7R9GDH2"/>
<keyword evidence="5 7" id="KW-1133">Transmembrane helix</keyword>
<feature type="transmembrane region" description="Helical" evidence="7">
    <location>
        <begin position="179"/>
        <end position="196"/>
    </location>
</feature>
<dbReference type="OrthoDB" id="408493at2759"/>
<comment type="similarity">
    <text evidence="2">Belongs to the nucleotide-sugar transporter family. SLC35A subfamily.</text>
</comment>
<feature type="transmembrane region" description="Helical" evidence="7">
    <location>
        <begin position="267"/>
        <end position="288"/>
    </location>
</feature>
<evidence type="ECO:0000256" key="7">
    <source>
        <dbReference type="SAM" id="Phobius"/>
    </source>
</evidence>
<keyword evidence="3" id="KW-0813">Transport</keyword>
<keyword evidence="3" id="KW-0762">Sugar transport</keyword>
<dbReference type="GO" id="GO:0015165">
    <property type="term" value="F:pyrimidine nucleotide-sugar transmembrane transporter activity"/>
    <property type="evidence" value="ECO:0007669"/>
    <property type="project" value="InterPro"/>
</dbReference>
<evidence type="ECO:0000256" key="4">
    <source>
        <dbReference type="ARBA" id="ARBA00022692"/>
    </source>
</evidence>
<evidence type="ECO:0000256" key="3">
    <source>
        <dbReference type="ARBA" id="ARBA00022597"/>
    </source>
</evidence>
<evidence type="ECO:0000256" key="2">
    <source>
        <dbReference type="ARBA" id="ARBA00009976"/>
    </source>
</evidence>
<feature type="transmembrane region" description="Helical" evidence="7">
    <location>
        <begin position="357"/>
        <end position="375"/>
    </location>
</feature>
<sequence>MGGGWELLHQMLPARCVLLQRPALALDVLRWVIHGNRVLGFILRETRESEEMVEKLVPGVQITRSSNAHLKYLSLLLLTGQNALEGIMVRYSRVRTNDLYITSTATLMVEVAKLFASMMLLAHEEGGLGPALRVVTEVVQNSPVETLKVALISLVYVIQNNFLFVAASNLDVATFQVTYQMKILTTALFFVFILQTRLIRTQWLALFTLTAGIALVQLANIGSSSANQKSDESAIVGLSAVIFACCLSGFAGVYFEKILKSSVSSVWLRNVQLSFLSIPLALAISAVYDADVIIEKSFFFGYDYYVMLVIVVKASGGLIVALVVKYADNILKGFSTSIAIIIGCIANVMFFGVSLSFQFLLGTALVIFSVFLYGYKPPVVISENRKTDESA</sequence>
<dbReference type="Proteomes" id="UP000678499">
    <property type="component" value="Unassembled WGS sequence"/>
</dbReference>
<evidence type="ECO:0000313" key="8">
    <source>
        <dbReference type="EMBL" id="CAD7277040.1"/>
    </source>
</evidence>
<accession>A0A7R9GDH2</accession>
<dbReference type="NCBIfam" id="TIGR00803">
    <property type="entry name" value="nst"/>
    <property type="match status" value="1"/>
</dbReference>
<gene>
    <name evidence="8" type="ORF">NMOB1V02_LOCUS4782</name>
</gene>
<dbReference type="PIRSF" id="PIRSF005799">
    <property type="entry name" value="UDP-gal_transpt"/>
    <property type="match status" value="1"/>
</dbReference>
<feature type="transmembrane region" description="Helical" evidence="7">
    <location>
        <begin position="331"/>
        <end position="351"/>
    </location>
</feature>
<dbReference type="InterPro" id="IPR037185">
    <property type="entry name" value="EmrE-like"/>
</dbReference>
<evidence type="ECO:0000256" key="1">
    <source>
        <dbReference type="ARBA" id="ARBA00004141"/>
    </source>
</evidence>
<dbReference type="InterPro" id="IPR007271">
    <property type="entry name" value="Nuc_sug_transpt"/>
</dbReference>
<evidence type="ECO:0000256" key="6">
    <source>
        <dbReference type="ARBA" id="ARBA00023136"/>
    </source>
</evidence>
<evidence type="ECO:0000313" key="9">
    <source>
        <dbReference type="Proteomes" id="UP000678499"/>
    </source>
</evidence>